<keyword evidence="1" id="KW-0732">Signal</keyword>
<dbReference type="EMBL" id="CP007057">
    <property type="protein sequence ID" value="AHG01743.1"/>
    <property type="molecule type" value="Genomic_DNA"/>
</dbReference>
<evidence type="ECO:0000256" key="1">
    <source>
        <dbReference type="ARBA" id="ARBA00022729"/>
    </source>
</evidence>
<geneLocation type="plasmid" evidence="3">
    <name>unnamed</name>
</geneLocation>
<dbReference type="KEGG" id="hlr:HALLA_00195"/>
<keyword evidence="3" id="KW-0614">Plasmid</keyword>
<evidence type="ECO:0000259" key="2">
    <source>
        <dbReference type="Pfam" id="PF11611"/>
    </source>
</evidence>
<evidence type="ECO:0000313" key="4">
    <source>
        <dbReference type="Proteomes" id="UP000019024"/>
    </source>
</evidence>
<dbReference type="HOGENOM" id="CLU_1830547_0_0_2"/>
<protein>
    <recommendedName>
        <fullName evidence="2">DUF4352 domain-containing protein</fullName>
    </recommendedName>
</protein>
<dbReference type="InterPro" id="IPR029050">
    <property type="entry name" value="Immunoprotect_excell_Ig-like"/>
</dbReference>
<dbReference type="InterPro" id="IPR029051">
    <property type="entry name" value="DUF4352"/>
</dbReference>
<dbReference type="Proteomes" id="UP000019024">
    <property type="component" value="Plasmid unnamed2"/>
</dbReference>
<sequence length="140" mass="15947">MTTATDDKITINKIHIQDSCKNIDRWGAEVATYEPENEDEFVIVELTCGNTGNTIQHLPDADEFFVKGEDGELYDLAIDPIMEKPDFRGEFENQEIYSSERVPPNSTVSGILIFEIPSNQEIQAGLESSYDDSEYIIYWK</sequence>
<dbReference type="AlphaFoldDB" id="W0JXH6"/>
<accession>W0JXH6</accession>
<dbReference type="Pfam" id="PF11611">
    <property type="entry name" value="DUF4352"/>
    <property type="match status" value="1"/>
</dbReference>
<reference evidence="3 4" key="1">
    <citation type="submission" date="2014-01" db="EMBL/GenBank/DDBJ databases">
        <authorList>
            <consortium name="DOE Joint Genome Institute"/>
            <person name="Anderson I."/>
            <person name="Huntemann M."/>
            <person name="Han J."/>
            <person name="Chen A."/>
            <person name="Kyrpides N."/>
            <person name="Mavromatis K."/>
            <person name="Markowitz V."/>
            <person name="Palaniappan K."/>
            <person name="Ivanova N."/>
            <person name="Schaumberg A."/>
            <person name="Pati A."/>
            <person name="Liolios K."/>
            <person name="Nordberg H.P."/>
            <person name="Cantor M.N."/>
            <person name="Hua S.X."/>
            <person name="Woyke T."/>
        </authorList>
    </citation>
    <scope>NUCLEOTIDE SEQUENCE [LARGE SCALE GENOMIC DNA]</scope>
    <source>
        <strain evidence="3 4">XH-48</strain>
        <plasmid evidence="4">2</plasmid>
    </source>
</reference>
<gene>
    <name evidence="3" type="ORF">HALLA_00195</name>
</gene>
<feature type="domain" description="DUF4352" evidence="2">
    <location>
        <begin position="33"/>
        <end position="121"/>
    </location>
</feature>
<organism evidence="3 4">
    <name type="scientific">Halostagnicola larsenii XH-48</name>
    <dbReference type="NCBI Taxonomy" id="797299"/>
    <lineage>
        <taxon>Archaea</taxon>
        <taxon>Methanobacteriati</taxon>
        <taxon>Methanobacteriota</taxon>
        <taxon>Stenosarchaea group</taxon>
        <taxon>Halobacteria</taxon>
        <taxon>Halobacteriales</taxon>
        <taxon>Natrialbaceae</taxon>
        <taxon>Halostagnicola</taxon>
    </lineage>
</organism>
<name>W0JXH6_9EURY</name>
<dbReference type="Gene3D" id="2.60.40.1240">
    <property type="match status" value="1"/>
</dbReference>
<proteinExistence type="predicted"/>
<keyword evidence="4" id="KW-1185">Reference proteome</keyword>
<evidence type="ECO:0000313" key="3">
    <source>
        <dbReference type="EMBL" id="AHG01743.1"/>
    </source>
</evidence>